<feature type="transmembrane region" description="Helical" evidence="1">
    <location>
        <begin position="9"/>
        <end position="26"/>
    </location>
</feature>
<protein>
    <submittedName>
        <fullName evidence="2">Putative product</fullName>
    </submittedName>
</protein>
<keyword evidence="1" id="KW-0812">Transmembrane</keyword>
<feature type="transmembrane region" description="Helical" evidence="1">
    <location>
        <begin position="32"/>
        <end position="50"/>
    </location>
</feature>
<dbReference type="EMBL" id="GIIL01006407">
    <property type="protein sequence ID" value="NOV50133.1"/>
    <property type="molecule type" value="Transcribed_RNA"/>
</dbReference>
<sequence>MVFIVRRFCHFRLILFLILINSMMSTNSSFKVLFDLLGIATLLAFLIHFVKCWMNLLISSAVSSAFQPHLIYC</sequence>
<reference evidence="2" key="1">
    <citation type="submission" date="2020-03" db="EMBL/GenBank/DDBJ databases">
        <title>Transcriptomic Profiling of the Digestive Tract of the Rat Flea, Xenopsylla cheopis, Following Blood Feeding and Infection with Yersinia pestis.</title>
        <authorList>
            <person name="Bland D.M."/>
            <person name="Martens C.A."/>
            <person name="Virtaneva K."/>
            <person name="Kanakabandi K."/>
            <person name="Long D."/>
            <person name="Rosenke R."/>
            <person name="Saturday G.A."/>
            <person name="Hoyt F.H."/>
            <person name="Bruno D.P."/>
            <person name="Ribeiro J.M.C."/>
            <person name="Hinnebusch J."/>
        </authorList>
    </citation>
    <scope>NUCLEOTIDE SEQUENCE</scope>
</reference>
<dbReference type="AlphaFoldDB" id="A0A6M2DVH9"/>
<accession>A0A6M2DVH9</accession>
<evidence type="ECO:0000256" key="1">
    <source>
        <dbReference type="SAM" id="Phobius"/>
    </source>
</evidence>
<evidence type="ECO:0000313" key="2">
    <source>
        <dbReference type="EMBL" id="NOV50133.1"/>
    </source>
</evidence>
<keyword evidence="1" id="KW-0472">Membrane</keyword>
<proteinExistence type="predicted"/>
<organism evidence="2">
    <name type="scientific">Xenopsylla cheopis</name>
    <name type="common">Oriental rat flea</name>
    <name type="synonym">Pulex cheopis</name>
    <dbReference type="NCBI Taxonomy" id="163159"/>
    <lineage>
        <taxon>Eukaryota</taxon>
        <taxon>Metazoa</taxon>
        <taxon>Ecdysozoa</taxon>
        <taxon>Arthropoda</taxon>
        <taxon>Hexapoda</taxon>
        <taxon>Insecta</taxon>
        <taxon>Pterygota</taxon>
        <taxon>Neoptera</taxon>
        <taxon>Endopterygota</taxon>
        <taxon>Siphonaptera</taxon>
        <taxon>Pulicidae</taxon>
        <taxon>Xenopsyllinae</taxon>
        <taxon>Xenopsylla</taxon>
    </lineage>
</organism>
<keyword evidence="1" id="KW-1133">Transmembrane helix</keyword>
<name>A0A6M2DVH9_XENCH</name>